<comment type="caution">
    <text evidence="4">The sequence shown here is derived from an EMBL/GenBank/DDBJ whole genome shotgun (WGS) entry which is preliminary data.</text>
</comment>
<dbReference type="OrthoDB" id="1934880at2759"/>
<dbReference type="Pfam" id="PF08276">
    <property type="entry name" value="PAN_2"/>
    <property type="match status" value="1"/>
</dbReference>
<dbReference type="Pfam" id="PF00954">
    <property type="entry name" value="S_locus_glycop"/>
    <property type="match status" value="1"/>
</dbReference>
<proteinExistence type="predicted"/>
<dbReference type="GO" id="GO:0048544">
    <property type="term" value="P:recognition of pollen"/>
    <property type="evidence" value="ECO:0007669"/>
    <property type="project" value="InterPro"/>
</dbReference>
<keyword evidence="1" id="KW-0732">Signal</keyword>
<dbReference type="STRING" id="33114.A0A2G2WX08"/>
<dbReference type="PROSITE" id="PS50948">
    <property type="entry name" value="PAN"/>
    <property type="match status" value="1"/>
</dbReference>
<sequence length="238" mass="26706">MNFNRNENRTGEWNGLKFIGLPFTYAAAYVIQFVFQQDFQEGTTYFTFLPNTSFLTFGELQSTGSVQVVQWTDEAPAWEVYSKMVHPPCGPSAICGKNKSLICSCLTGFVPQSRDEWSKGNWTGGCVRRIELLSQQKGNISSSGVGLQDGFLKFSGLKLPDLAAIFRLDSASECERLCLNNCSCTAYAYVARIRCMACSGDLLDMQDYSYSGEDLFLRLAYSELGNYYINLVYNNFTM</sequence>
<evidence type="ECO:0000259" key="3">
    <source>
        <dbReference type="PROSITE" id="PS50948"/>
    </source>
</evidence>
<evidence type="ECO:0000256" key="1">
    <source>
        <dbReference type="ARBA" id="ARBA00022729"/>
    </source>
</evidence>
<organism evidence="4 5">
    <name type="scientific">Capsicum baccatum</name>
    <name type="common">Peruvian pepper</name>
    <dbReference type="NCBI Taxonomy" id="33114"/>
    <lineage>
        <taxon>Eukaryota</taxon>
        <taxon>Viridiplantae</taxon>
        <taxon>Streptophyta</taxon>
        <taxon>Embryophyta</taxon>
        <taxon>Tracheophyta</taxon>
        <taxon>Spermatophyta</taxon>
        <taxon>Magnoliopsida</taxon>
        <taxon>eudicotyledons</taxon>
        <taxon>Gunneridae</taxon>
        <taxon>Pentapetalae</taxon>
        <taxon>asterids</taxon>
        <taxon>lamiids</taxon>
        <taxon>Solanales</taxon>
        <taxon>Solanaceae</taxon>
        <taxon>Solanoideae</taxon>
        <taxon>Capsiceae</taxon>
        <taxon>Capsicum</taxon>
    </lineage>
</organism>
<gene>
    <name evidence="4" type="ORF">CQW23_09525</name>
</gene>
<dbReference type="PANTHER" id="PTHR32444">
    <property type="entry name" value="BULB-TYPE LECTIN DOMAIN-CONTAINING PROTEIN"/>
    <property type="match status" value="1"/>
</dbReference>
<accession>A0A2G2WX08</accession>
<feature type="domain" description="Apple" evidence="3">
    <location>
        <begin position="141"/>
        <end position="220"/>
    </location>
</feature>
<dbReference type="AlphaFoldDB" id="A0A2G2WX08"/>
<evidence type="ECO:0000256" key="2">
    <source>
        <dbReference type="ARBA" id="ARBA00023157"/>
    </source>
</evidence>
<keyword evidence="5" id="KW-1185">Reference proteome</keyword>
<dbReference type="SUPFAM" id="SSF57414">
    <property type="entry name" value="Hairpin loop containing domain-like"/>
    <property type="match status" value="1"/>
</dbReference>
<dbReference type="CDD" id="cd01098">
    <property type="entry name" value="PAN_AP_plant"/>
    <property type="match status" value="1"/>
</dbReference>
<keyword evidence="2" id="KW-1015">Disulfide bond</keyword>
<dbReference type="InterPro" id="IPR003609">
    <property type="entry name" value="Pan_app"/>
</dbReference>
<dbReference type="Proteomes" id="UP000224567">
    <property type="component" value="Unassembled WGS sequence"/>
</dbReference>
<dbReference type="PANTHER" id="PTHR32444:SF134">
    <property type="entry name" value="RECEPTOR-LIKE SERINE_THREONINE-PROTEIN KINASE"/>
    <property type="match status" value="1"/>
</dbReference>
<dbReference type="SMART" id="SM00473">
    <property type="entry name" value="PAN_AP"/>
    <property type="match status" value="1"/>
</dbReference>
<protein>
    <recommendedName>
        <fullName evidence="3">Apple domain-containing protein</fullName>
    </recommendedName>
</protein>
<dbReference type="EMBL" id="MLFT02000004">
    <property type="protein sequence ID" value="PHT49778.1"/>
    <property type="molecule type" value="Genomic_DNA"/>
</dbReference>
<reference evidence="5" key="2">
    <citation type="journal article" date="2017" name="J. Anim. Genet.">
        <title>Multiple reference genome sequences of hot pepper reveal the massive evolution of plant disease resistance genes by retroduplication.</title>
        <authorList>
            <person name="Kim S."/>
            <person name="Park J."/>
            <person name="Yeom S.-I."/>
            <person name="Kim Y.-M."/>
            <person name="Seo E."/>
            <person name="Kim K.-T."/>
            <person name="Kim M.-S."/>
            <person name="Lee J.M."/>
            <person name="Cheong K."/>
            <person name="Shin H.-S."/>
            <person name="Kim S.-B."/>
            <person name="Han K."/>
            <person name="Lee J."/>
            <person name="Park M."/>
            <person name="Lee H.-A."/>
            <person name="Lee H.-Y."/>
            <person name="Lee Y."/>
            <person name="Oh S."/>
            <person name="Lee J.H."/>
            <person name="Choi E."/>
            <person name="Choi E."/>
            <person name="Lee S.E."/>
            <person name="Jeon J."/>
            <person name="Kim H."/>
            <person name="Choi G."/>
            <person name="Song H."/>
            <person name="Lee J."/>
            <person name="Lee S.-C."/>
            <person name="Kwon J.-K."/>
            <person name="Lee H.-Y."/>
            <person name="Koo N."/>
            <person name="Hong Y."/>
            <person name="Kim R.W."/>
            <person name="Kang W.-H."/>
            <person name="Huh J.H."/>
            <person name="Kang B.-C."/>
            <person name="Yang T.-J."/>
            <person name="Lee Y.-H."/>
            <person name="Bennetzen J.L."/>
            <person name="Choi D."/>
        </authorList>
    </citation>
    <scope>NUCLEOTIDE SEQUENCE [LARGE SCALE GENOMIC DNA]</scope>
    <source>
        <strain evidence="5">cv. PBC81</strain>
    </source>
</reference>
<dbReference type="InterPro" id="IPR000858">
    <property type="entry name" value="S_locus_glycoprot_dom"/>
</dbReference>
<evidence type="ECO:0000313" key="5">
    <source>
        <dbReference type="Proteomes" id="UP000224567"/>
    </source>
</evidence>
<reference evidence="4 5" key="1">
    <citation type="journal article" date="2017" name="Genome Biol.">
        <title>New reference genome sequences of hot pepper reveal the massive evolution of plant disease-resistance genes by retroduplication.</title>
        <authorList>
            <person name="Kim S."/>
            <person name="Park J."/>
            <person name="Yeom S.I."/>
            <person name="Kim Y.M."/>
            <person name="Seo E."/>
            <person name="Kim K.T."/>
            <person name="Kim M.S."/>
            <person name="Lee J.M."/>
            <person name="Cheong K."/>
            <person name="Shin H.S."/>
            <person name="Kim S.B."/>
            <person name="Han K."/>
            <person name="Lee J."/>
            <person name="Park M."/>
            <person name="Lee H.A."/>
            <person name="Lee H.Y."/>
            <person name="Lee Y."/>
            <person name="Oh S."/>
            <person name="Lee J.H."/>
            <person name="Choi E."/>
            <person name="Choi E."/>
            <person name="Lee S.E."/>
            <person name="Jeon J."/>
            <person name="Kim H."/>
            <person name="Choi G."/>
            <person name="Song H."/>
            <person name="Lee J."/>
            <person name="Lee S.C."/>
            <person name="Kwon J.K."/>
            <person name="Lee H.Y."/>
            <person name="Koo N."/>
            <person name="Hong Y."/>
            <person name="Kim R.W."/>
            <person name="Kang W.H."/>
            <person name="Huh J.H."/>
            <person name="Kang B.C."/>
            <person name="Yang T.J."/>
            <person name="Lee Y.H."/>
            <person name="Bennetzen J.L."/>
            <person name="Choi D."/>
        </authorList>
    </citation>
    <scope>NUCLEOTIDE SEQUENCE [LARGE SCALE GENOMIC DNA]</scope>
    <source>
        <strain evidence="5">cv. PBC81</strain>
    </source>
</reference>
<name>A0A2G2WX08_CAPBA</name>
<evidence type="ECO:0000313" key="4">
    <source>
        <dbReference type="EMBL" id="PHT49778.1"/>
    </source>
</evidence>